<dbReference type="Proteomes" id="UP001152172">
    <property type="component" value="Unassembled WGS sequence"/>
</dbReference>
<reference evidence="2" key="1">
    <citation type="submission" date="2022-05" db="EMBL/GenBank/DDBJ databases">
        <authorList>
            <person name="Colautti A."/>
            <person name="Iacumin L."/>
        </authorList>
    </citation>
    <scope>NUCLEOTIDE SEQUENCE</scope>
    <source>
        <strain evidence="2">DSM 30747</strain>
    </source>
</reference>
<dbReference type="RefSeq" id="WP_269923312.1">
    <property type="nucleotide sequence ID" value="NZ_JAMKBI010000019.1"/>
</dbReference>
<keyword evidence="3" id="KW-1185">Reference proteome</keyword>
<evidence type="ECO:0000259" key="1">
    <source>
        <dbReference type="Pfam" id="PF13302"/>
    </source>
</evidence>
<proteinExistence type="predicted"/>
<evidence type="ECO:0000313" key="3">
    <source>
        <dbReference type="Proteomes" id="UP001152172"/>
    </source>
</evidence>
<accession>A0A9X3LEC9</accession>
<dbReference type="InterPro" id="IPR016181">
    <property type="entry name" value="Acyl_CoA_acyltransferase"/>
</dbReference>
<dbReference type="Gene3D" id="3.40.630.30">
    <property type="match status" value="1"/>
</dbReference>
<dbReference type="InterPro" id="IPR000182">
    <property type="entry name" value="GNAT_dom"/>
</dbReference>
<dbReference type="EMBL" id="JAMKBI010000019">
    <property type="protein sequence ID" value="MCZ8535326.1"/>
    <property type="molecule type" value="Genomic_DNA"/>
</dbReference>
<dbReference type="Pfam" id="PF13302">
    <property type="entry name" value="Acetyltransf_3"/>
    <property type="match status" value="1"/>
</dbReference>
<evidence type="ECO:0000313" key="2">
    <source>
        <dbReference type="EMBL" id="MCZ8535326.1"/>
    </source>
</evidence>
<dbReference type="AlphaFoldDB" id="A0A9X3LEC9"/>
<sequence>MKIDTNIILEGDTVTLFPLEMKYKEQVYEAIKNPDIWKYTWREVKTFDDIEQILLIAVQNKDDGKQLPFIIKDKLSGEIIGTTRIGDIDTANRNVEIGWTWLTPSAWRTKVNTECKYLMLQYCFEELKVLRVQFSISGQNIRSQKAVERIGAVKEGTFRKHRIKADGTIHDNIFYSIVDIEWIDVKGKLINLLEKKY</sequence>
<dbReference type="PANTHER" id="PTHR43610">
    <property type="entry name" value="BLL6696 PROTEIN"/>
    <property type="match status" value="1"/>
</dbReference>
<dbReference type="GO" id="GO:0016747">
    <property type="term" value="F:acyltransferase activity, transferring groups other than amino-acyl groups"/>
    <property type="evidence" value="ECO:0007669"/>
    <property type="project" value="InterPro"/>
</dbReference>
<name>A0A9X3LEC9_9BACI</name>
<protein>
    <submittedName>
        <fullName evidence="2">GNAT family N-acetyltransferase</fullName>
    </submittedName>
</protein>
<dbReference type="SUPFAM" id="SSF55729">
    <property type="entry name" value="Acyl-CoA N-acyltransferases (Nat)"/>
    <property type="match status" value="1"/>
</dbReference>
<organism evidence="2 3">
    <name type="scientific">Psychrobacillus psychrodurans</name>
    <dbReference type="NCBI Taxonomy" id="126157"/>
    <lineage>
        <taxon>Bacteria</taxon>
        <taxon>Bacillati</taxon>
        <taxon>Bacillota</taxon>
        <taxon>Bacilli</taxon>
        <taxon>Bacillales</taxon>
        <taxon>Bacillaceae</taxon>
        <taxon>Psychrobacillus</taxon>
    </lineage>
</organism>
<feature type="domain" description="N-acetyltransferase" evidence="1">
    <location>
        <begin position="15"/>
        <end position="152"/>
    </location>
</feature>
<gene>
    <name evidence="2" type="ORF">M9R61_18650</name>
</gene>
<dbReference type="PANTHER" id="PTHR43610:SF1">
    <property type="entry name" value="N-ACETYLTRANSFERASE DOMAIN-CONTAINING PROTEIN"/>
    <property type="match status" value="1"/>
</dbReference>
<comment type="caution">
    <text evidence="2">The sequence shown here is derived from an EMBL/GenBank/DDBJ whole genome shotgun (WGS) entry which is preliminary data.</text>
</comment>